<dbReference type="RefSeq" id="WP_025082579.1">
    <property type="nucleotide sequence ID" value="NZ_AZEX01000001.1"/>
</dbReference>
<dbReference type="PATRIC" id="fig|1423747.3.peg.970"/>
<reference evidence="2 3" key="1">
    <citation type="journal article" date="2015" name="Genome Announc.">
        <title>Expanding the biotechnology potential of lactobacilli through comparative genomics of 213 strains and associated genera.</title>
        <authorList>
            <person name="Sun Z."/>
            <person name="Harris H.M."/>
            <person name="McCann A."/>
            <person name="Guo C."/>
            <person name="Argimon S."/>
            <person name="Zhang W."/>
            <person name="Yang X."/>
            <person name="Jeffery I.B."/>
            <person name="Cooney J.C."/>
            <person name="Kagawa T.F."/>
            <person name="Liu W."/>
            <person name="Song Y."/>
            <person name="Salvetti E."/>
            <person name="Wrobel A."/>
            <person name="Rasinkangas P."/>
            <person name="Parkhill J."/>
            <person name="Rea M.C."/>
            <person name="O'Sullivan O."/>
            <person name="Ritari J."/>
            <person name="Douillard F.P."/>
            <person name="Paul Ross R."/>
            <person name="Yang R."/>
            <person name="Briner A.E."/>
            <person name="Felis G.E."/>
            <person name="de Vos W.M."/>
            <person name="Barrangou R."/>
            <person name="Klaenhammer T.R."/>
            <person name="Caufield P.W."/>
            <person name="Cui Y."/>
            <person name="Zhang H."/>
            <person name="O'Toole P.W."/>
        </authorList>
    </citation>
    <scope>NUCLEOTIDE SEQUENCE [LARGE SCALE GENOMIC DNA]</scope>
    <source>
        <strain evidence="2 3">DSM 14340</strain>
    </source>
</reference>
<dbReference type="Proteomes" id="UP000051264">
    <property type="component" value="Unassembled WGS sequence"/>
</dbReference>
<keyword evidence="1" id="KW-0472">Membrane</keyword>
<feature type="transmembrane region" description="Helical" evidence="1">
    <location>
        <begin position="45"/>
        <end position="65"/>
    </location>
</feature>
<dbReference type="InterPro" id="IPR020215">
    <property type="entry name" value="EbsA-like"/>
</dbReference>
<dbReference type="OrthoDB" id="2324192at2"/>
<dbReference type="AlphaFoldDB" id="A0A0R1S0H6"/>
<evidence type="ECO:0000313" key="2">
    <source>
        <dbReference type="EMBL" id="KRL62078.1"/>
    </source>
</evidence>
<keyword evidence="1" id="KW-0812">Transmembrane</keyword>
<evidence type="ECO:0008006" key="4">
    <source>
        <dbReference type="Google" id="ProtNLM"/>
    </source>
</evidence>
<keyword evidence="1" id="KW-1133">Transmembrane helix</keyword>
<dbReference type="Pfam" id="PF17255">
    <property type="entry name" value="EbsA"/>
    <property type="match status" value="1"/>
</dbReference>
<accession>A0A0R1S0H6</accession>
<organism evidence="2 3">
    <name type="scientific">Latilactobacillus fuchuensis DSM 14340 = JCM 11249</name>
    <dbReference type="NCBI Taxonomy" id="1423747"/>
    <lineage>
        <taxon>Bacteria</taxon>
        <taxon>Bacillati</taxon>
        <taxon>Bacillota</taxon>
        <taxon>Bacilli</taxon>
        <taxon>Lactobacillales</taxon>
        <taxon>Lactobacillaceae</taxon>
        <taxon>Latilactobacillus</taxon>
    </lineage>
</organism>
<sequence length="136" mass="15759">MQKSLTIRYQPGYAYFITTWSWIGFIYLLALIIQLELINLNWQSMTIALIAVILTIINILGYQVTITSEAIHLKRPVFKRHRTIEREKLTQIAVQKHGLLITTTELDYQPEQLLLQPKDKQQLVATLKAAGWPIVE</sequence>
<proteinExistence type="predicted"/>
<dbReference type="eggNOG" id="ENOG5030A4U">
    <property type="taxonomic scope" value="Bacteria"/>
</dbReference>
<feature type="transmembrane region" description="Helical" evidence="1">
    <location>
        <begin position="12"/>
        <end position="33"/>
    </location>
</feature>
<gene>
    <name evidence="2" type="ORF">FC69_GL000950</name>
</gene>
<protein>
    <recommendedName>
        <fullName evidence="4">Pore-forming protein</fullName>
    </recommendedName>
</protein>
<evidence type="ECO:0000256" key="1">
    <source>
        <dbReference type="SAM" id="Phobius"/>
    </source>
</evidence>
<comment type="caution">
    <text evidence="2">The sequence shown here is derived from an EMBL/GenBank/DDBJ whole genome shotgun (WGS) entry which is preliminary data.</text>
</comment>
<evidence type="ECO:0000313" key="3">
    <source>
        <dbReference type="Proteomes" id="UP000051264"/>
    </source>
</evidence>
<dbReference type="EMBL" id="AZEX01000001">
    <property type="protein sequence ID" value="KRL62078.1"/>
    <property type="molecule type" value="Genomic_DNA"/>
</dbReference>
<name>A0A0R1S0H6_9LACO</name>